<dbReference type="AlphaFoldDB" id="A0AAD0WLV1"/>
<dbReference type="KEGG" id="lbq:CKQ53_13010"/>
<evidence type="ECO:0000259" key="1">
    <source>
        <dbReference type="Pfam" id="PF04448"/>
    </source>
</evidence>
<dbReference type="InterPro" id="IPR007539">
    <property type="entry name" value="DUF551"/>
</dbReference>
<dbReference type="Proteomes" id="UP000263881">
    <property type="component" value="Chromosome"/>
</dbReference>
<feature type="domain" description="DUF551" evidence="1">
    <location>
        <begin position="4"/>
        <end position="56"/>
    </location>
</feature>
<proteinExistence type="predicted"/>
<protein>
    <submittedName>
        <fullName evidence="2">DUF551 domain-containing protein</fullName>
    </submittedName>
</protein>
<dbReference type="Pfam" id="PF04448">
    <property type="entry name" value="DUF551"/>
    <property type="match status" value="1"/>
</dbReference>
<reference evidence="2 3" key="1">
    <citation type="submission" date="2017-08" db="EMBL/GenBank/DDBJ databases">
        <title>Comparative genomics of bacteria isolated from necrotic lesions of AOD affected trees.</title>
        <authorList>
            <person name="Doonan J."/>
            <person name="Denman S."/>
            <person name="McDonald J.E."/>
        </authorList>
    </citation>
    <scope>NUCLEOTIDE SEQUENCE [LARGE SCALE GENOMIC DNA]</scope>
    <source>
        <strain evidence="2 3">477</strain>
    </source>
</reference>
<name>A0AAD0WLV1_9GAMM</name>
<sequence>MSDWIKCSERMPAVSGYYHVIWNGKHISMAPFLFGSFQCIDPEKITHWMPLPEPPKE</sequence>
<evidence type="ECO:0000313" key="2">
    <source>
        <dbReference type="EMBL" id="AXW87798.1"/>
    </source>
</evidence>
<dbReference type="EMBL" id="CP023009">
    <property type="protein sequence ID" value="AXW87798.1"/>
    <property type="molecule type" value="Genomic_DNA"/>
</dbReference>
<keyword evidence="3" id="KW-1185">Reference proteome</keyword>
<accession>A0AAD0WLV1</accession>
<evidence type="ECO:0000313" key="3">
    <source>
        <dbReference type="Proteomes" id="UP000263881"/>
    </source>
</evidence>
<dbReference type="RefSeq" id="WP_094118449.1">
    <property type="nucleotide sequence ID" value="NZ_CP023009.1"/>
</dbReference>
<gene>
    <name evidence="2" type="ORF">CKQ53_13010</name>
</gene>
<organism evidence="2 3">
    <name type="scientific">Lonsdalea britannica</name>
    <dbReference type="NCBI Taxonomy" id="1082704"/>
    <lineage>
        <taxon>Bacteria</taxon>
        <taxon>Pseudomonadati</taxon>
        <taxon>Pseudomonadota</taxon>
        <taxon>Gammaproteobacteria</taxon>
        <taxon>Enterobacterales</taxon>
        <taxon>Pectobacteriaceae</taxon>
        <taxon>Lonsdalea</taxon>
    </lineage>
</organism>